<evidence type="ECO:0000313" key="1">
    <source>
        <dbReference type="EMBL" id="AEB09341.1"/>
    </source>
</evidence>
<reference evidence="1 2" key="1">
    <citation type="journal article" date="2011" name="Stand. Genomic Sci.">
        <title>Complete genome sequence of the acetate-degrading sulfate reducer Desulfobacca acetoxidans type strain (ASRB2).</title>
        <authorList>
            <person name="Goker M."/>
            <person name="Teshima H."/>
            <person name="Lapidus A."/>
            <person name="Nolan M."/>
            <person name="Lucas S."/>
            <person name="Hammon N."/>
            <person name="Deshpande S."/>
            <person name="Cheng J.F."/>
            <person name="Tapia R."/>
            <person name="Han C."/>
            <person name="Goodwin L."/>
            <person name="Pitluck S."/>
            <person name="Huntemann M."/>
            <person name="Liolios K."/>
            <person name="Ivanova N."/>
            <person name="Pagani I."/>
            <person name="Mavromatis K."/>
            <person name="Ovchinikova G."/>
            <person name="Pati A."/>
            <person name="Chen A."/>
            <person name="Palaniappan K."/>
            <person name="Land M."/>
            <person name="Hauser L."/>
            <person name="Brambilla E.M."/>
            <person name="Rohde M."/>
            <person name="Spring S."/>
            <person name="Detter J.C."/>
            <person name="Woyke T."/>
            <person name="Bristow J."/>
            <person name="Eisen J.A."/>
            <person name="Markowitz V."/>
            <person name="Hugenholtz P."/>
            <person name="Kyrpides N.C."/>
            <person name="Klenk H.P."/>
        </authorList>
    </citation>
    <scope>NUCLEOTIDE SEQUENCE [LARGE SCALE GENOMIC DNA]</scope>
    <source>
        <strain evidence="2">ATCC 700848 / DSM 11109 / ASRB2</strain>
    </source>
</reference>
<keyword evidence="2" id="KW-1185">Reference proteome</keyword>
<dbReference type="AlphaFoldDB" id="F2NCR0"/>
<proteinExistence type="predicted"/>
<evidence type="ECO:0000313" key="2">
    <source>
        <dbReference type="Proteomes" id="UP000000483"/>
    </source>
</evidence>
<reference evidence="2" key="2">
    <citation type="submission" date="2011-03" db="EMBL/GenBank/DDBJ databases">
        <title>The complete genome of Desulfobacca acetoxidans DSM 11109.</title>
        <authorList>
            <consortium name="US DOE Joint Genome Institute (JGI-PGF)"/>
            <person name="Lucas S."/>
            <person name="Copeland A."/>
            <person name="Lapidus A."/>
            <person name="Bruce D."/>
            <person name="Goodwin L."/>
            <person name="Pitluck S."/>
            <person name="Peters L."/>
            <person name="Kyrpides N."/>
            <person name="Mavromatis K."/>
            <person name="Ivanova N."/>
            <person name="Ovchinnikova G."/>
            <person name="Teshima H."/>
            <person name="Detter J.C."/>
            <person name="Han C."/>
            <person name="Land M."/>
            <person name="Hauser L."/>
            <person name="Markowitz V."/>
            <person name="Cheng J.-F."/>
            <person name="Hugenholtz P."/>
            <person name="Woyke T."/>
            <person name="Wu D."/>
            <person name="Spring S."/>
            <person name="Schueler E."/>
            <person name="Brambilla E."/>
            <person name="Klenk H.-P."/>
            <person name="Eisen J.A."/>
        </authorList>
    </citation>
    <scope>NUCLEOTIDE SEQUENCE [LARGE SCALE GENOMIC DNA]</scope>
    <source>
        <strain evidence="2">ATCC 700848 / DSM 11109 / ASRB2</strain>
    </source>
</reference>
<dbReference type="KEGG" id="dao:Desac_1486"/>
<organism evidence="1 2">
    <name type="scientific">Desulfobacca acetoxidans (strain ATCC 700848 / DSM 11109 / ASRB2)</name>
    <dbReference type="NCBI Taxonomy" id="880072"/>
    <lineage>
        <taxon>Bacteria</taxon>
        <taxon>Pseudomonadati</taxon>
        <taxon>Thermodesulfobacteriota</taxon>
        <taxon>Desulfobaccia</taxon>
        <taxon>Desulfobaccales</taxon>
        <taxon>Desulfobaccaceae</taxon>
        <taxon>Desulfobacca</taxon>
    </lineage>
</organism>
<accession>F2NCR0</accession>
<gene>
    <name evidence="1" type="ordered locus">Desac_1486</name>
</gene>
<dbReference type="RefSeq" id="WP_013706451.1">
    <property type="nucleotide sequence ID" value="NC_015388.1"/>
</dbReference>
<dbReference type="HOGENOM" id="CLU_150547_0_0_7"/>
<dbReference type="EMBL" id="CP002629">
    <property type="protein sequence ID" value="AEB09341.1"/>
    <property type="molecule type" value="Genomic_DNA"/>
</dbReference>
<dbReference type="OrthoDB" id="5465205at2"/>
<name>F2NCR0_DESAR</name>
<protein>
    <submittedName>
        <fullName evidence="1">Putative cytoplasmic protein</fullName>
    </submittedName>
</protein>
<dbReference type="Proteomes" id="UP000000483">
    <property type="component" value="Chromosome"/>
</dbReference>
<dbReference type="STRING" id="880072.Desac_1486"/>
<dbReference type="eggNOG" id="ENOG5032RYD">
    <property type="taxonomic scope" value="Bacteria"/>
</dbReference>
<sequence length="132" mass="13965">MSACTADRDTIYREGLELEYPVKAATKIYAGSMVAVDSTGYAIPAANAAGHQLVGVALEQVDNSLGASGARQVRVRTAGVFDFTATSISQANVGAEMYVVDDQTFDEVNPGQGIRCGKLVKYVSATRGWIKI</sequence>